<dbReference type="EMBL" id="QXFX01001354">
    <property type="protein sequence ID" value="KAE9091730.1"/>
    <property type="molecule type" value="Genomic_DNA"/>
</dbReference>
<evidence type="ECO:0000313" key="17">
    <source>
        <dbReference type="Proteomes" id="UP000460718"/>
    </source>
</evidence>
<dbReference type="EMBL" id="QXGD01000207">
    <property type="protein sequence ID" value="KAE9247829.1"/>
    <property type="molecule type" value="Genomic_DNA"/>
</dbReference>
<evidence type="ECO:0000313" key="15">
    <source>
        <dbReference type="Proteomes" id="UP000440732"/>
    </source>
</evidence>
<dbReference type="EMBL" id="QXGF01000017">
    <property type="protein sequence ID" value="KAE8949667.1"/>
    <property type="molecule type" value="Genomic_DNA"/>
</dbReference>
<dbReference type="Proteomes" id="UP000486351">
    <property type="component" value="Unassembled WGS sequence"/>
</dbReference>
<proteinExistence type="predicted"/>
<dbReference type="EMBL" id="QXGA01001876">
    <property type="protein sequence ID" value="KAE9108256.1"/>
    <property type="molecule type" value="Genomic_DNA"/>
</dbReference>
<sequence>MYTSPACVSVVCVACPQPIDSCPRHRFLLGDLTQVVQRLWRVRLRGMCIRVF</sequence>
<evidence type="ECO:0000313" key="3">
    <source>
        <dbReference type="EMBL" id="KAE9091730.1"/>
    </source>
</evidence>
<evidence type="ECO:0000313" key="2">
    <source>
        <dbReference type="EMBL" id="KAE9021551.1"/>
    </source>
</evidence>
<dbReference type="EMBL" id="QXFZ01000133">
    <property type="protein sequence ID" value="KAE9131177.1"/>
    <property type="molecule type" value="Genomic_DNA"/>
</dbReference>
<dbReference type="Proteomes" id="UP000437068">
    <property type="component" value="Unassembled WGS sequence"/>
</dbReference>
<dbReference type="AlphaFoldDB" id="A0A6A4A251"/>
<evidence type="ECO:0000313" key="10">
    <source>
        <dbReference type="EMBL" id="KAE9307585.1"/>
    </source>
</evidence>
<evidence type="ECO:0000313" key="20">
    <source>
        <dbReference type="Proteomes" id="UP000488956"/>
    </source>
</evidence>
<evidence type="ECO:0000313" key="13">
    <source>
        <dbReference type="Proteomes" id="UP000437068"/>
    </source>
</evidence>
<name>A0A6A4A251_9STRA</name>
<comment type="caution">
    <text evidence="8">The sequence shown here is derived from an EMBL/GenBank/DDBJ whole genome shotgun (WGS) entry which is preliminary data.</text>
</comment>
<evidence type="ECO:0000313" key="9">
    <source>
        <dbReference type="EMBL" id="KAE9287488.1"/>
    </source>
</evidence>
<dbReference type="Proteomes" id="UP000460718">
    <property type="component" value="Unassembled WGS sequence"/>
</dbReference>
<accession>A0A6A4A251</accession>
<evidence type="ECO:0000313" key="8">
    <source>
        <dbReference type="EMBL" id="KAE9247829.1"/>
    </source>
</evidence>
<organism evidence="8 14">
    <name type="scientific">Phytophthora fragariae</name>
    <dbReference type="NCBI Taxonomy" id="53985"/>
    <lineage>
        <taxon>Eukaryota</taxon>
        <taxon>Sar</taxon>
        <taxon>Stramenopiles</taxon>
        <taxon>Oomycota</taxon>
        <taxon>Peronosporomycetes</taxon>
        <taxon>Peronosporales</taxon>
        <taxon>Peronosporaceae</taxon>
        <taxon>Phytophthora</taxon>
    </lineage>
</organism>
<dbReference type="Proteomes" id="UP000440367">
    <property type="component" value="Unassembled WGS sequence"/>
</dbReference>
<dbReference type="Proteomes" id="UP000433483">
    <property type="component" value="Unassembled WGS sequence"/>
</dbReference>
<dbReference type="Proteomes" id="UP000429523">
    <property type="component" value="Unassembled WGS sequence"/>
</dbReference>
<evidence type="ECO:0000313" key="6">
    <source>
        <dbReference type="EMBL" id="KAE9225929.1"/>
    </source>
</evidence>
<evidence type="ECO:0000313" key="11">
    <source>
        <dbReference type="Proteomes" id="UP000429523"/>
    </source>
</evidence>
<evidence type="ECO:0000313" key="12">
    <source>
        <dbReference type="Proteomes" id="UP000433483"/>
    </source>
</evidence>
<dbReference type="Proteomes" id="UP000476176">
    <property type="component" value="Unassembled WGS sequence"/>
</dbReference>
<evidence type="ECO:0000313" key="18">
    <source>
        <dbReference type="Proteomes" id="UP000476176"/>
    </source>
</evidence>
<evidence type="ECO:0000313" key="4">
    <source>
        <dbReference type="EMBL" id="KAE9108256.1"/>
    </source>
</evidence>
<evidence type="ECO:0000313" key="19">
    <source>
        <dbReference type="Proteomes" id="UP000486351"/>
    </source>
</evidence>
<dbReference type="Proteomes" id="UP000441208">
    <property type="component" value="Unassembled WGS sequence"/>
</dbReference>
<dbReference type="EMBL" id="QXGC01000147">
    <property type="protein sequence ID" value="KAE9247453.1"/>
    <property type="molecule type" value="Genomic_DNA"/>
</dbReference>
<dbReference type="Proteomes" id="UP000440732">
    <property type="component" value="Unassembled WGS sequence"/>
</dbReference>
<dbReference type="Proteomes" id="UP000488956">
    <property type="component" value="Unassembled WGS sequence"/>
</dbReference>
<evidence type="ECO:0000313" key="7">
    <source>
        <dbReference type="EMBL" id="KAE9247453.1"/>
    </source>
</evidence>
<evidence type="ECO:0000313" key="14">
    <source>
        <dbReference type="Proteomes" id="UP000440367"/>
    </source>
</evidence>
<dbReference type="EMBL" id="QXGB01000184">
    <property type="protein sequence ID" value="KAE9225929.1"/>
    <property type="molecule type" value="Genomic_DNA"/>
</dbReference>
<evidence type="ECO:0000313" key="1">
    <source>
        <dbReference type="EMBL" id="KAE8949667.1"/>
    </source>
</evidence>
<keyword evidence="12" id="KW-1185">Reference proteome</keyword>
<dbReference type="EMBL" id="QXFW01000183">
    <property type="protein sequence ID" value="KAE9021551.1"/>
    <property type="molecule type" value="Genomic_DNA"/>
</dbReference>
<protein>
    <submittedName>
        <fullName evidence="8">Uncharacterized protein</fullName>
    </submittedName>
</protein>
<evidence type="ECO:0000313" key="5">
    <source>
        <dbReference type="EMBL" id="KAE9131177.1"/>
    </source>
</evidence>
<dbReference type="EMBL" id="QXGE01001856">
    <property type="protein sequence ID" value="KAE9287488.1"/>
    <property type="molecule type" value="Genomic_DNA"/>
</dbReference>
<reference evidence="11 12" key="1">
    <citation type="submission" date="2018-08" db="EMBL/GenBank/DDBJ databases">
        <title>Genomic investigation of the strawberry pathogen Phytophthora fragariae indicates pathogenicity is determined by transcriptional variation in three key races.</title>
        <authorList>
            <person name="Adams T.M."/>
            <person name="Armitage A.D."/>
            <person name="Sobczyk M.K."/>
            <person name="Bates H.J."/>
            <person name="Dunwell J.M."/>
            <person name="Nellist C.F."/>
            <person name="Harrison R.J."/>
        </authorList>
    </citation>
    <scope>NUCLEOTIDE SEQUENCE [LARGE SCALE GENOMIC DNA]</scope>
    <source>
        <strain evidence="9 13">A4</strain>
        <strain evidence="8 14">BC-1</strain>
        <strain evidence="7 18">BC-23</strain>
        <strain evidence="6 12">NOV-27</strain>
        <strain evidence="4 15">NOV-5</strain>
        <strain evidence="5 16">NOV-71</strain>
        <strain evidence="10 19">NOV-77</strain>
        <strain evidence="1 11">NOV-9</strain>
        <strain evidence="3 20">ONT-3</strain>
        <strain evidence="2 17">SCRP245</strain>
    </source>
</reference>
<gene>
    <name evidence="9" type="ORF">PF001_g20962</name>
    <name evidence="8" type="ORF">PF002_g6097</name>
    <name evidence="7" type="ORF">PF004_g4326</name>
    <name evidence="6" type="ORF">PF005_g5341</name>
    <name evidence="4" type="ORF">PF006_g20917</name>
    <name evidence="5" type="ORF">PF007_g4220</name>
    <name evidence="10" type="ORF">PF008_g21194</name>
    <name evidence="1" type="ORF">PF009_g779</name>
    <name evidence="3" type="ORF">PF010_g18076</name>
    <name evidence="2" type="ORF">PF011_g4908</name>
</gene>
<evidence type="ECO:0000313" key="16">
    <source>
        <dbReference type="Proteomes" id="UP000441208"/>
    </source>
</evidence>
<dbReference type="EMBL" id="QXFY01001875">
    <property type="protein sequence ID" value="KAE9307585.1"/>
    <property type="molecule type" value="Genomic_DNA"/>
</dbReference>